<keyword evidence="3" id="KW-1185">Reference proteome</keyword>
<organism evidence="2 3">
    <name type="scientific">Kistimonas scapharcae</name>
    <dbReference type="NCBI Taxonomy" id="1036133"/>
    <lineage>
        <taxon>Bacteria</taxon>
        <taxon>Pseudomonadati</taxon>
        <taxon>Pseudomonadota</taxon>
        <taxon>Gammaproteobacteria</taxon>
        <taxon>Oceanospirillales</taxon>
        <taxon>Endozoicomonadaceae</taxon>
        <taxon>Kistimonas</taxon>
    </lineage>
</organism>
<dbReference type="EMBL" id="BAABFL010000441">
    <property type="protein sequence ID" value="GAA4651191.1"/>
    <property type="molecule type" value="Genomic_DNA"/>
</dbReference>
<feature type="region of interest" description="Disordered" evidence="1">
    <location>
        <begin position="454"/>
        <end position="515"/>
    </location>
</feature>
<accession>A0ABP8V5M3</accession>
<evidence type="ECO:0000256" key="1">
    <source>
        <dbReference type="SAM" id="MobiDB-lite"/>
    </source>
</evidence>
<feature type="region of interest" description="Disordered" evidence="1">
    <location>
        <begin position="366"/>
        <end position="385"/>
    </location>
</feature>
<reference evidence="3" key="1">
    <citation type="journal article" date="2019" name="Int. J. Syst. Evol. Microbiol.">
        <title>The Global Catalogue of Microorganisms (GCM) 10K type strain sequencing project: providing services to taxonomists for standard genome sequencing and annotation.</title>
        <authorList>
            <consortium name="The Broad Institute Genomics Platform"/>
            <consortium name="The Broad Institute Genome Sequencing Center for Infectious Disease"/>
            <person name="Wu L."/>
            <person name="Ma J."/>
        </authorList>
    </citation>
    <scope>NUCLEOTIDE SEQUENCE [LARGE SCALE GENOMIC DNA]</scope>
    <source>
        <strain evidence="3">JCM 17805</strain>
    </source>
</reference>
<protein>
    <submittedName>
        <fullName evidence="2">Uncharacterized protein</fullName>
    </submittedName>
</protein>
<feature type="compositionally biased region" description="Polar residues" evidence="1">
    <location>
        <begin position="468"/>
        <end position="481"/>
    </location>
</feature>
<sequence>MATSISKLPFTSYKNPDRPFAVKIQRLTCQARIEFGSPPSSPHAKNDLIKIGDRKISEYHLNDAGIHLIKGERGKIFHELSESGKFYEFEPDSLPFPTTSDRRWVFKQENVLSEDQLTKLNTQHQEVYTAPEAYKADSMGYLHTSLRSIGQRIMAKAFGLEKYFVDVCLAADHEGHFGLLMPFENKAINADQWLNMHGYIIGAVKKPEEKEHLRQVLKGKNRYQDHEYHKTANRVFDQFNLPALKVIKFIDQRCNQTDRTKLSNILLIGDSNSNNPRKFSILGIDQDLAFANIPKGERLGRESDPNFPFDIRPLAPCCKQWIHRLNDVLKPILPFDDQRMSEVIFDDINTVFPSLADSCRSIEAMTSSSSESSPHSSKFSGSGGRITPVELFPDTPVMRPDPSQFYSVLGTGGRSAEEAMPLEASVGKKRPYSETLMVPYCSAQEGFIPQPSTSSAFFASGDSDGTETENLPSLDSLSSIGTLVFEPTLEEEQRSQSPDQPSEEPSKRPRQDSDK</sequence>
<gene>
    <name evidence="2" type="ORF">GCM10023116_34740</name>
</gene>
<evidence type="ECO:0000313" key="2">
    <source>
        <dbReference type="EMBL" id="GAA4651191.1"/>
    </source>
</evidence>
<evidence type="ECO:0000313" key="3">
    <source>
        <dbReference type="Proteomes" id="UP001500604"/>
    </source>
</evidence>
<comment type="caution">
    <text evidence="2">The sequence shown here is derived from an EMBL/GenBank/DDBJ whole genome shotgun (WGS) entry which is preliminary data.</text>
</comment>
<dbReference type="Proteomes" id="UP001500604">
    <property type="component" value="Unassembled WGS sequence"/>
</dbReference>
<proteinExistence type="predicted"/>
<name>A0ABP8V5M3_9GAMM</name>
<feature type="compositionally biased region" description="Low complexity" evidence="1">
    <location>
        <begin position="367"/>
        <end position="380"/>
    </location>
</feature>
<feature type="compositionally biased region" description="Basic and acidic residues" evidence="1">
    <location>
        <begin position="504"/>
        <end position="515"/>
    </location>
</feature>
<dbReference type="RefSeq" id="WP_345197526.1">
    <property type="nucleotide sequence ID" value="NZ_BAABFL010000441.1"/>
</dbReference>